<evidence type="ECO:0000256" key="1">
    <source>
        <dbReference type="SAM" id="MobiDB-lite"/>
    </source>
</evidence>
<keyword evidence="4" id="KW-1185">Reference proteome</keyword>
<reference evidence="2" key="3">
    <citation type="submission" date="2011-03" db="EMBL/GenBank/DDBJ databases">
        <title>Annotation of Magnaporthe poae ATCC 64411.</title>
        <authorList>
            <person name="Ma L.-J."/>
            <person name="Dead R."/>
            <person name="Young S.K."/>
            <person name="Zeng Q."/>
            <person name="Gargeya S."/>
            <person name="Fitzgerald M."/>
            <person name="Haas B."/>
            <person name="Abouelleil A."/>
            <person name="Alvarado L."/>
            <person name="Arachchi H.M."/>
            <person name="Berlin A."/>
            <person name="Brown A."/>
            <person name="Chapman S.B."/>
            <person name="Chen Z."/>
            <person name="Dunbar C."/>
            <person name="Freedman E."/>
            <person name="Gearin G."/>
            <person name="Gellesch M."/>
            <person name="Goldberg J."/>
            <person name="Griggs A."/>
            <person name="Gujja S."/>
            <person name="Heiman D."/>
            <person name="Howarth C."/>
            <person name="Larson L."/>
            <person name="Lui A."/>
            <person name="MacDonald P.J.P."/>
            <person name="Mehta T."/>
            <person name="Montmayeur A."/>
            <person name="Murphy C."/>
            <person name="Neiman D."/>
            <person name="Pearson M."/>
            <person name="Priest M."/>
            <person name="Roberts A."/>
            <person name="Saif S."/>
            <person name="Shea T."/>
            <person name="Shenoy N."/>
            <person name="Sisk P."/>
            <person name="Stolte C."/>
            <person name="Sykes S."/>
            <person name="Yandava C."/>
            <person name="Wortman J."/>
            <person name="Nusbaum C."/>
            <person name="Birren B."/>
        </authorList>
    </citation>
    <scope>NUCLEOTIDE SEQUENCE</scope>
    <source>
        <strain evidence="2">ATCC 64411</strain>
    </source>
</reference>
<feature type="region of interest" description="Disordered" evidence="1">
    <location>
        <begin position="71"/>
        <end position="103"/>
    </location>
</feature>
<reference evidence="3" key="4">
    <citation type="journal article" date="2015" name="G3 (Bethesda)">
        <title>Genome sequences of three phytopathogenic species of the Magnaporthaceae family of fungi.</title>
        <authorList>
            <person name="Okagaki L.H."/>
            <person name="Nunes C.C."/>
            <person name="Sailsbery J."/>
            <person name="Clay B."/>
            <person name="Brown D."/>
            <person name="John T."/>
            <person name="Oh Y."/>
            <person name="Young N."/>
            <person name="Fitzgerald M."/>
            <person name="Haas B.J."/>
            <person name="Zeng Q."/>
            <person name="Young S."/>
            <person name="Adiconis X."/>
            <person name="Fan L."/>
            <person name="Levin J.Z."/>
            <person name="Mitchell T.K."/>
            <person name="Okubara P.A."/>
            <person name="Farman M.L."/>
            <person name="Kohn L.M."/>
            <person name="Birren B."/>
            <person name="Ma L.-J."/>
            <person name="Dean R.A."/>
        </authorList>
    </citation>
    <scope>NUCLEOTIDE SEQUENCE</scope>
    <source>
        <strain evidence="3">ATCC 64411 / 73-15</strain>
    </source>
</reference>
<dbReference type="AlphaFoldDB" id="A0A0C4E7Z3"/>
<accession>A0A0C4E7Z3</accession>
<dbReference type="EMBL" id="ADBL01002100">
    <property type="status" value="NOT_ANNOTATED_CDS"/>
    <property type="molecule type" value="Genomic_DNA"/>
</dbReference>
<protein>
    <submittedName>
        <fullName evidence="2 3">Uncharacterized protein</fullName>
    </submittedName>
</protein>
<dbReference type="EMBL" id="GL876973">
    <property type="protein sequence ID" value="KLU89707.1"/>
    <property type="molecule type" value="Genomic_DNA"/>
</dbReference>
<evidence type="ECO:0000313" key="3">
    <source>
        <dbReference type="EnsemblFungi" id="MAPG_08676T0"/>
    </source>
</evidence>
<feature type="compositionally biased region" description="Acidic residues" evidence="1">
    <location>
        <begin position="73"/>
        <end position="82"/>
    </location>
</feature>
<reference evidence="2" key="2">
    <citation type="submission" date="2010-05" db="EMBL/GenBank/DDBJ databases">
        <title>The Genome Sequence of Magnaporthe poae strain ATCC 64411.</title>
        <authorList>
            <consortium name="The Broad Institute Genome Sequencing Platform"/>
            <consortium name="Broad Institute Genome Sequencing Center for Infectious Disease"/>
            <person name="Ma L.-J."/>
            <person name="Dead R."/>
            <person name="Young S."/>
            <person name="Zeng Q."/>
            <person name="Koehrsen M."/>
            <person name="Alvarado L."/>
            <person name="Berlin A."/>
            <person name="Chapman S.B."/>
            <person name="Chen Z."/>
            <person name="Freedman E."/>
            <person name="Gellesch M."/>
            <person name="Goldberg J."/>
            <person name="Griggs A."/>
            <person name="Gujja S."/>
            <person name="Heilman E.R."/>
            <person name="Heiman D."/>
            <person name="Hepburn T."/>
            <person name="Howarth C."/>
            <person name="Jen D."/>
            <person name="Larson L."/>
            <person name="Mehta T."/>
            <person name="Neiman D."/>
            <person name="Pearson M."/>
            <person name="Roberts A."/>
            <person name="Saif S."/>
            <person name="Shea T."/>
            <person name="Shenoy N."/>
            <person name="Sisk P."/>
            <person name="Stolte C."/>
            <person name="Sykes S."/>
            <person name="Walk T."/>
            <person name="White J."/>
            <person name="Yandava C."/>
            <person name="Haas B."/>
            <person name="Nusbaum C."/>
            <person name="Birren B."/>
        </authorList>
    </citation>
    <scope>NUCLEOTIDE SEQUENCE</scope>
    <source>
        <strain evidence="2">ATCC 64411</strain>
    </source>
</reference>
<reference evidence="3" key="5">
    <citation type="submission" date="2015-06" db="UniProtKB">
        <authorList>
            <consortium name="EnsemblFungi"/>
        </authorList>
    </citation>
    <scope>IDENTIFICATION</scope>
    <source>
        <strain evidence="3">ATCC 64411</strain>
    </source>
</reference>
<proteinExistence type="predicted"/>
<organism evidence="3 4">
    <name type="scientific">Magnaporthiopsis poae (strain ATCC 64411 / 73-15)</name>
    <name type="common">Kentucky bluegrass fungus</name>
    <name type="synonym">Magnaporthe poae</name>
    <dbReference type="NCBI Taxonomy" id="644358"/>
    <lineage>
        <taxon>Eukaryota</taxon>
        <taxon>Fungi</taxon>
        <taxon>Dikarya</taxon>
        <taxon>Ascomycota</taxon>
        <taxon>Pezizomycotina</taxon>
        <taxon>Sordariomycetes</taxon>
        <taxon>Sordariomycetidae</taxon>
        <taxon>Magnaporthales</taxon>
        <taxon>Magnaporthaceae</taxon>
        <taxon>Magnaporthiopsis</taxon>
    </lineage>
</organism>
<dbReference type="VEuPathDB" id="FungiDB:MAPG_08676"/>
<sequence length="162" mass="17949">MTLNREPGWAVPHILQLRGMFQTEEGAVRRRETTEWQPEARTSRAVMWRLSLIDDELRLCFAAIRTAITDGKLDDDDGDSEDPVCVPVKAGSSNSSSDGDDEKKDLIRQAGGLWKVARPGRKSWRCRMGGGATRSTPSTSTRMGNFLDGWEGQMAAHCLPLS</sequence>
<reference evidence="4" key="1">
    <citation type="submission" date="2010-05" db="EMBL/GenBank/DDBJ databases">
        <title>The genome sequence of Magnaporthe poae strain ATCC 64411.</title>
        <authorList>
            <person name="Ma L.-J."/>
            <person name="Dead R."/>
            <person name="Young S."/>
            <person name="Zeng Q."/>
            <person name="Koehrsen M."/>
            <person name="Alvarado L."/>
            <person name="Berlin A."/>
            <person name="Chapman S.B."/>
            <person name="Chen Z."/>
            <person name="Freedman E."/>
            <person name="Gellesch M."/>
            <person name="Goldberg J."/>
            <person name="Griggs A."/>
            <person name="Gujja S."/>
            <person name="Heilman E.R."/>
            <person name="Heiman D."/>
            <person name="Hepburn T."/>
            <person name="Howarth C."/>
            <person name="Jen D."/>
            <person name="Larson L."/>
            <person name="Mehta T."/>
            <person name="Neiman D."/>
            <person name="Pearson M."/>
            <person name="Roberts A."/>
            <person name="Saif S."/>
            <person name="Shea T."/>
            <person name="Shenoy N."/>
            <person name="Sisk P."/>
            <person name="Stolte C."/>
            <person name="Sykes S."/>
            <person name="Walk T."/>
            <person name="White J."/>
            <person name="Yandava C."/>
            <person name="Haas B."/>
            <person name="Nusbaum C."/>
            <person name="Birren B."/>
        </authorList>
    </citation>
    <scope>NUCLEOTIDE SEQUENCE [LARGE SCALE GENOMIC DNA]</scope>
    <source>
        <strain evidence="4">ATCC 64411 / 73-15</strain>
    </source>
</reference>
<evidence type="ECO:0000313" key="4">
    <source>
        <dbReference type="Proteomes" id="UP000011715"/>
    </source>
</evidence>
<gene>
    <name evidence="2" type="ORF">MAPG_08676</name>
</gene>
<name>A0A0C4E7Z3_MAGP6</name>
<dbReference type="EnsemblFungi" id="MAPG_08676T0">
    <property type="protein sequence ID" value="MAPG_08676T0"/>
    <property type="gene ID" value="MAPG_08676"/>
</dbReference>
<dbReference type="Proteomes" id="UP000011715">
    <property type="component" value="Unassembled WGS sequence"/>
</dbReference>
<evidence type="ECO:0000313" key="2">
    <source>
        <dbReference type="EMBL" id="KLU89707.1"/>
    </source>
</evidence>